<name>Q0CK99_ASPTN</name>
<proteinExistence type="predicted"/>
<organism evidence="1 2">
    <name type="scientific">Aspergillus terreus (strain NIH 2624 / FGSC A1156)</name>
    <dbReference type="NCBI Taxonomy" id="341663"/>
    <lineage>
        <taxon>Eukaryota</taxon>
        <taxon>Fungi</taxon>
        <taxon>Dikarya</taxon>
        <taxon>Ascomycota</taxon>
        <taxon>Pezizomycotina</taxon>
        <taxon>Eurotiomycetes</taxon>
        <taxon>Eurotiomycetidae</taxon>
        <taxon>Eurotiales</taxon>
        <taxon>Aspergillaceae</taxon>
        <taxon>Aspergillus</taxon>
        <taxon>Aspergillus subgen. Circumdati</taxon>
    </lineage>
</organism>
<dbReference type="HOGENOM" id="CLU_1309877_0_0_1"/>
<protein>
    <submittedName>
        <fullName evidence="1">Uncharacterized protein</fullName>
    </submittedName>
</protein>
<gene>
    <name evidence="1" type="ORF">ATEG_05885</name>
</gene>
<accession>Q0CK99</accession>
<dbReference type="GeneID" id="4321575"/>
<dbReference type="AlphaFoldDB" id="Q0CK99"/>
<dbReference type="RefSeq" id="XP_001215063.1">
    <property type="nucleotide sequence ID" value="XM_001215063.1"/>
</dbReference>
<evidence type="ECO:0000313" key="2">
    <source>
        <dbReference type="Proteomes" id="UP000007963"/>
    </source>
</evidence>
<dbReference type="VEuPathDB" id="FungiDB:ATEG_05885"/>
<evidence type="ECO:0000313" key="1">
    <source>
        <dbReference type="EMBL" id="EAU33646.1"/>
    </source>
</evidence>
<sequence length="210" mass="23513">MASQLLVWGFCSGLLRPSPVGHLAVAGPDLRSAGGSLLPPMNDLRPARTPTRVSSGPFFPSSAATDSPIMSCTSTPLSDEAPWPWAESALHRAFVYLCLVCTKRDDMYGKDGYPDDNNHEIAQSSFKALMEPLDINRSYAHILRTYYQPYKPAHLLLLVSTIMIEPGRSYDTTMTHTEYPHIHRWICFSLLITRRSAPKHTDRARVVEVR</sequence>
<dbReference type="EMBL" id="CH476601">
    <property type="protein sequence ID" value="EAU33646.1"/>
    <property type="molecule type" value="Genomic_DNA"/>
</dbReference>
<dbReference type="Proteomes" id="UP000007963">
    <property type="component" value="Unassembled WGS sequence"/>
</dbReference>
<reference evidence="2" key="1">
    <citation type="submission" date="2005-09" db="EMBL/GenBank/DDBJ databases">
        <title>Annotation of the Aspergillus terreus NIH2624 genome.</title>
        <authorList>
            <person name="Birren B.W."/>
            <person name="Lander E.S."/>
            <person name="Galagan J.E."/>
            <person name="Nusbaum C."/>
            <person name="Devon K."/>
            <person name="Henn M."/>
            <person name="Ma L.-J."/>
            <person name="Jaffe D.B."/>
            <person name="Butler J."/>
            <person name="Alvarez P."/>
            <person name="Gnerre S."/>
            <person name="Grabherr M."/>
            <person name="Kleber M."/>
            <person name="Mauceli E.W."/>
            <person name="Brockman W."/>
            <person name="Rounsley S."/>
            <person name="Young S.K."/>
            <person name="LaButti K."/>
            <person name="Pushparaj V."/>
            <person name="DeCaprio D."/>
            <person name="Crawford M."/>
            <person name="Koehrsen M."/>
            <person name="Engels R."/>
            <person name="Montgomery P."/>
            <person name="Pearson M."/>
            <person name="Howarth C."/>
            <person name="Larson L."/>
            <person name="Luoma S."/>
            <person name="White J."/>
            <person name="Alvarado L."/>
            <person name="Kodira C.D."/>
            <person name="Zeng Q."/>
            <person name="Oleary S."/>
            <person name="Yandava C."/>
            <person name="Denning D.W."/>
            <person name="Nierman W.C."/>
            <person name="Milne T."/>
            <person name="Madden K."/>
        </authorList>
    </citation>
    <scope>NUCLEOTIDE SEQUENCE [LARGE SCALE GENOMIC DNA]</scope>
    <source>
        <strain evidence="2">NIH 2624 / FGSC A1156</strain>
    </source>
</reference>